<feature type="region of interest" description="Disordered" evidence="7">
    <location>
        <begin position="206"/>
        <end position="243"/>
    </location>
</feature>
<reference evidence="9 10" key="1">
    <citation type="submission" date="2018-10" db="EMBL/GenBank/DDBJ databases">
        <title>A high-quality apple genome assembly.</title>
        <authorList>
            <person name="Hu J."/>
        </authorList>
    </citation>
    <scope>NUCLEOTIDE SEQUENCE [LARGE SCALE GENOMIC DNA]</scope>
    <source>
        <strain evidence="10">cv. HFTH1</strain>
        <tissue evidence="9">Young leaf</tissue>
    </source>
</reference>
<name>A0A498JE24_MALDO</name>
<evidence type="ECO:0000256" key="7">
    <source>
        <dbReference type="SAM" id="MobiDB-lite"/>
    </source>
</evidence>
<evidence type="ECO:0000256" key="3">
    <source>
        <dbReference type="ARBA" id="ARBA00023125"/>
    </source>
</evidence>
<dbReference type="Gene3D" id="3.30.730.10">
    <property type="entry name" value="AP2/ERF domain"/>
    <property type="match status" value="1"/>
</dbReference>
<organism evidence="9 10">
    <name type="scientific">Malus domestica</name>
    <name type="common">Apple</name>
    <name type="synonym">Pyrus malus</name>
    <dbReference type="NCBI Taxonomy" id="3750"/>
    <lineage>
        <taxon>Eukaryota</taxon>
        <taxon>Viridiplantae</taxon>
        <taxon>Streptophyta</taxon>
        <taxon>Embryophyta</taxon>
        <taxon>Tracheophyta</taxon>
        <taxon>Spermatophyta</taxon>
        <taxon>Magnoliopsida</taxon>
        <taxon>eudicotyledons</taxon>
        <taxon>Gunneridae</taxon>
        <taxon>Pentapetalae</taxon>
        <taxon>rosids</taxon>
        <taxon>fabids</taxon>
        <taxon>Rosales</taxon>
        <taxon>Rosaceae</taxon>
        <taxon>Amygdaloideae</taxon>
        <taxon>Maleae</taxon>
        <taxon>Malus</taxon>
    </lineage>
</organism>
<dbReference type="GO" id="GO:0005634">
    <property type="term" value="C:nucleus"/>
    <property type="evidence" value="ECO:0007669"/>
    <property type="project" value="UniProtKB-SubCell"/>
</dbReference>
<keyword evidence="5" id="KW-0539">Nucleus</keyword>
<feature type="compositionally biased region" description="Low complexity" evidence="7">
    <location>
        <begin position="210"/>
        <end position="220"/>
    </location>
</feature>
<keyword evidence="4" id="KW-0804">Transcription</keyword>
<keyword evidence="2" id="KW-0805">Transcription regulation</keyword>
<dbReference type="AlphaFoldDB" id="A0A498JE24"/>
<dbReference type="GO" id="GO:0003677">
    <property type="term" value="F:DNA binding"/>
    <property type="evidence" value="ECO:0007669"/>
    <property type="project" value="UniProtKB-KW"/>
</dbReference>
<proteinExistence type="inferred from homology"/>
<evidence type="ECO:0000256" key="5">
    <source>
        <dbReference type="ARBA" id="ARBA00023242"/>
    </source>
</evidence>
<sequence length="278" mass="30820">MFEDICLVSDFSLLESIRQHLLDDNFDTTLQELSPTASGSPPPMHSQSLSFSTLFSTESRMDMPFKVELEDTNDVVGSLSDGTDEWSPSSDHHHVDVIESTPVKPEPWEVVREEIVVVRETHTPPSRQHFRGVRRRPWGKYAAEIRDPKKNGARVWLGTYETAEGAALAYDQAAFKIRGSKAKLNFPHLIGSEGCEPVRVTVKRRVPEFSTSSSSSESGSPKPKRRNIGLRTAAEAESGSTSRVEMVEMSQLAAVDQWLGDLNTTVSPMAHELLISGL</sequence>
<comment type="similarity">
    <text evidence="6">Belongs to the AP2/ERF transcription factor family. ERF subfamily.</text>
</comment>
<comment type="subcellular location">
    <subcellularLocation>
        <location evidence="1">Nucleus</location>
    </subcellularLocation>
</comment>
<evidence type="ECO:0000259" key="8">
    <source>
        <dbReference type="PROSITE" id="PS51032"/>
    </source>
</evidence>
<evidence type="ECO:0000313" key="10">
    <source>
        <dbReference type="Proteomes" id="UP000290289"/>
    </source>
</evidence>
<keyword evidence="3" id="KW-0238">DNA-binding</keyword>
<evidence type="ECO:0000313" key="9">
    <source>
        <dbReference type="EMBL" id="RXH93386.1"/>
    </source>
</evidence>
<dbReference type="PANTHER" id="PTHR31190:SF449">
    <property type="entry name" value="AP2_ERF DOMAIN-CONTAINING PROTEIN"/>
    <property type="match status" value="1"/>
</dbReference>
<evidence type="ECO:0000256" key="6">
    <source>
        <dbReference type="ARBA" id="ARBA00024343"/>
    </source>
</evidence>
<dbReference type="SUPFAM" id="SSF54171">
    <property type="entry name" value="DNA-binding domain"/>
    <property type="match status" value="1"/>
</dbReference>
<dbReference type="PANTHER" id="PTHR31190">
    <property type="entry name" value="DNA-BINDING DOMAIN"/>
    <property type="match status" value="1"/>
</dbReference>
<feature type="domain" description="AP2/ERF" evidence="8">
    <location>
        <begin position="129"/>
        <end position="187"/>
    </location>
</feature>
<comment type="caution">
    <text evidence="9">The sequence shown here is derived from an EMBL/GenBank/DDBJ whole genome shotgun (WGS) entry which is preliminary data.</text>
</comment>
<dbReference type="GO" id="GO:0009873">
    <property type="term" value="P:ethylene-activated signaling pathway"/>
    <property type="evidence" value="ECO:0007669"/>
    <property type="project" value="InterPro"/>
</dbReference>
<evidence type="ECO:0000256" key="2">
    <source>
        <dbReference type="ARBA" id="ARBA00023015"/>
    </source>
</evidence>
<dbReference type="CDD" id="cd00018">
    <property type="entry name" value="AP2"/>
    <property type="match status" value="1"/>
</dbReference>
<dbReference type="PROSITE" id="PS51032">
    <property type="entry name" value="AP2_ERF"/>
    <property type="match status" value="1"/>
</dbReference>
<accession>A0A498JE24</accession>
<evidence type="ECO:0000256" key="1">
    <source>
        <dbReference type="ARBA" id="ARBA00004123"/>
    </source>
</evidence>
<dbReference type="InterPro" id="IPR001471">
    <property type="entry name" value="AP2/ERF_dom"/>
</dbReference>
<dbReference type="SMART" id="SM00380">
    <property type="entry name" value="AP2"/>
    <property type="match status" value="1"/>
</dbReference>
<dbReference type="GO" id="GO:0003700">
    <property type="term" value="F:DNA-binding transcription factor activity"/>
    <property type="evidence" value="ECO:0007669"/>
    <property type="project" value="InterPro"/>
</dbReference>
<dbReference type="InterPro" id="IPR044808">
    <property type="entry name" value="ERF_plant"/>
</dbReference>
<dbReference type="InterPro" id="IPR036955">
    <property type="entry name" value="AP2/ERF_dom_sf"/>
</dbReference>
<dbReference type="InterPro" id="IPR016177">
    <property type="entry name" value="DNA-bd_dom_sf"/>
</dbReference>
<dbReference type="Proteomes" id="UP000290289">
    <property type="component" value="Chromosome 7"/>
</dbReference>
<evidence type="ECO:0000256" key="4">
    <source>
        <dbReference type="ARBA" id="ARBA00023163"/>
    </source>
</evidence>
<dbReference type="PRINTS" id="PR00367">
    <property type="entry name" value="ETHRSPELEMNT"/>
</dbReference>
<protein>
    <recommendedName>
        <fullName evidence="8">AP2/ERF domain-containing protein</fullName>
    </recommendedName>
</protein>
<dbReference type="EMBL" id="RDQH01000333">
    <property type="protein sequence ID" value="RXH93386.1"/>
    <property type="molecule type" value="Genomic_DNA"/>
</dbReference>
<dbReference type="Pfam" id="PF00847">
    <property type="entry name" value="AP2"/>
    <property type="match status" value="1"/>
</dbReference>
<keyword evidence="10" id="KW-1185">Reference proteome</keyword>
<gene>
    <name evidence="9" type="ORF">DVH24_013962</name>
</gene>
<dbReference type="FunFam" id="3.30.730.10:FF:000001">
    <property type="entry name" value="Ethylene-responsive transcription factor 2"/>
    <property type="match status" value="1"/>
</dbReference>